<name>A0ACB8CQH5_DERSI</name>
<dbReference type="EMBL" id="CM023474">
    <property type="protein sequence ID" value="KAH7949320.1"/>
    <property type="molecule type" value="Genomic_DNA"/>
</dbReference>
<evidence type="ECO:0000313" key="1">
    <source>
        <dbReference type="EMBL" id="KAH7949320.1"/>
    </source>
</evidence>
<organism evidence="1 2">
    <name type="scientific">Dermacentor silvarum</name>
    <name type="common">Tick</name>
    <dbReference type="NCBI Taxonomy" id="543639"/>
    <lineage>
        <taxon>Eukaryota</taxon>
        <taxon>Metazoa</taxon>
        <taxon>Ecdysozoa</taxon>
        <taxon>Arthropoda</taxon>
        <taxon>Chelicerata</taxon>
        <taxon>Arachnida</taxon>
        <taxon>Acari</taxon>
        <taxon>Parasitiformes</taxon>
        <taxon>Ixodida</taxon>
        <taxon>Ixodoidea</taxon>
        <taxon>Ixodidae</taxon>
        <taxon>Rhipicephalinae</taxon>
        <taxon>Dermacentor</taxon>
    </lineage>
</organism>
<protein>
    <submittedName>
        <fullName evidence="1">Uncharacterized protein</fullName>
    </submittedName>
</protein>
<dbReference type="Proteomes" id="UP000821865">
    <property type="component" value="Chromosome 5"/>
</dbReference>
<accession>A0ACB8CQH5</accession>
<keyword evidence="2" id="KW-1185">Reference proteome</keyword>
<comment type="caution">
    <text evidence="1">The sequence shown here is derived from an EMBL/GenBank/DDBJ whole genome shotgun (WGS) entry which is preliminary data.</text>
</comment>
<reference evidence="1" key="1">
    <citation type="submission" date="2020-05" db="EMBL/GenBank/DDBJ databases">
        <title>Large-scale comparative analyses of tick genomes elucidate their genetic diversity and vector capacities.</title>
        <authorList>
            <person name="Jia N."/>
            <person name="Wang J."/>
            <person name="Shi W."/>
            <person name="Du L."/>
            <person name="Sun Y."/>
            <person name="Zhan W."/>
            <person name="Jiang J."/>
            <person name="Wang Q."/>
            <person name="Zhang B."/>
            <person name="Ji P."/>
            <person name="Sakyi L.B."/>
            <person name="Cui X."/>
            <person name="Yuan T."/>
            <person name="Jiang B."/>
            <person name="Yang W."/>
            <person name="Lam T.T.-Y."/>
            <person name="Chang Q."/>
            <person name="Ding S."/>
            <person name="Wang X."/>
            <person name="Zhu J."/>
            <person name="Ruan X."/>
            <person name="Zhao L."/>
            <person name="Wei J."/>
            <person name="Que T."/>
            <person name="Du C."/>
            <person name="Cheng J."/>
            <person name="Dai P."/>
            <person name="Han X."/>
            <person name="Huang E."/>
            <person name="Gao Y."/>
            <person name="Liu J."/>
            <person name="Shao H."/>
            <person name="Ye R."/>
            <person name="Li L."/>
            <person name="Wei W."/>
            <person name="Wang X."/>
            <person name="Wang C."/>
            <person name="Yang T."/>
            <person name="Huo Q."/>
            <person name="Li W."/>
            <person name="Guo W."/>
            <person name="Chen H."/>
            <person name="Zhou L."/>
            <person name="Ni X."/>
            <person name="Tian J."/>
            <person name="Zhou Y."/>
            <person name="Sheng Y."/>
            <person name="Liu T."/>
            <person name="Pan Y."/>
            <person name="Xia L."/>
            <person name="Li J."/>
            <person name="Zhao F."/>
            <person name="Cao W."/>
        </authorList>
    </citation>
    <scope>NUCLEOTIDE SEQUENCE</scope>
    <source>
        <strain evidence="1">Dsil-2018</strain>
    </source>
</reference>
<evidence type="ECO:0000313" key="2">
    <source>
        <dbReference type="Proteomes" id="UP000821865"/>
    </source>
</evidence>
<proteinExistence type="predicted"/>
<sequence length="131" mass="14144">MELASKDKSEDILGPLWFFNGDLCRPWDFPGGLCPAANDSGANLFASSEECGRSCQERSSRTSGCGVPRQEGCSLDRLKQPYFANMAASGAAERCLKATAKNLARHLCLMGKNRFSTLEACRNACVGSTRV</sequence>
<gene>
    <name evidence="1" type="ORF">HPB49_007713</name>
</gene>